<gene>
    <name evidence="7" type="ORF">Pcinc_004238</name>
</gene>
<dbReference type="InterPro" id="IPR002999">
    <property type="entry name" value="Tudor"/>
</dbReference>
<keyword evidence="4" id="KW-0221">Differentiation</keyword>
<dbReference type="GO" id="GO:0030154">
    <property type="term" value="P:cell differentiation"/>
    <property type="evidence" value="ECO:0007669"/>
    <property type="project" value="UniProtKB-ARBA"/>
</dbReference>
<keyword evidence="4" id="KW-0744">Spermatogenesis</keyword>
<evidence type="ECO:0000256" key="3">
    <source>
        <dbReference type="ARBA" id="ARBA00022737"/>
    </source>
</evidence>
<dbReference type="PANTHER" id="PTHR22948">
    <property type="entry name" value="TUDOR DOMAIN CONTAINING PROTEIN"/>
    <property type="match status" value="1"/>
</dbReference>
<organism evidence="7 8">
    <name type="scientific">Petrolisthes cinctipes</name>
    <name type="common">Flat porcelain crab</name>
    <dbReference type="NCBI Taxonomy" id="88211"/>
    <lineage>
        <taxon>Eukaryota</taxon>
        <taxon>Metazoa</taxon>
        <taxon>Ecdysozoa</taxon>
        <taxon>Arthropoda</taxon>
        <taxon>Crustacea</taxon>
        <taxon>Multicrustacea</taxon>
        <taxon>Malacostraca</taxon>
        <taxon>Eumalacostraca</taxon>
        <taxon>Eucarida</taxon>
        <taxon>Decapoda</taxon>
        <taxon>Pleocyemata</taxon>
        <taxon>Anomura</taxon>
        <taxon>Galatheoidea</taxon>
        <taxon>Porcellanidae</taxon>
        <taxon>Petrolisthes</taxon>
    </lineage>
</organism>
<feature type="compositionally biased region" description="Basic and acidic residues" evidence="5">
    <location>
        <begin position="849"/>
        <end position="860"/>
    </location>
</feature>
<feature type="region of interest" description="Disordered" evidence="5">
    <location>
        <begin position="832"/>
        <end position="885"/>
    </location>
</feature>
<dbReference type="Pfam" id="PF12872">
    <property type="entry name" value="OST-HTH"/>
    <property type="match status" value="3"/>
</dbReference>
<dbReference type="Proteomes" id="UP001286313">
    <property type="component" value="Unassembled WGS sequence"/>
</dbReference>
<keyword evidence="3" id="KW-0677">Repeat</keyword>
<dbReference type="InterPro" id="IPR041966">
    <property type="entry name" value="LOTUS-like"/>
</dbReference>
<dbReference type="PROSITE" id="PS51644">
    <property type="entry name" value="HTH_OST"/>
    <property type="match status" value="2"/>
</dbReference>
<dbReference type="CDD" id="cd08824">
    <property type="entry name" value="LOTUS"/>
    <property type="match status" value="1"/>
</dbReference>
<dbReference type="Gene3D" id="3.30.420.610">
    <property type="entry name" value="LOTUS domain-like"/>
    <property type="match status" value="2"/>
</dbReference>
<evidence type="ECO:0000256" key="4">
    <source>
        <dbReference type="ARBA" id="ARBA00022871"/>
    </source>
</evidence>
<name>A0AAE1L1Q1_PETCI</name>
<feature type="region of interest" description="Disordered" evidence="5">
    <location>
        <begin position="296"/>
        <end position="315"/>
    </location>
</feature>
<reference evidence="7" key="1">
    <citation type="submission" date="2023-10" db="EMBL/GenBank/DDBJ databases">
        <title>Genome assemblies of two species of porcelain crab, Petrolisthes cinctipes and Petrolisthes manimaculis (Anomura: Porcellanidae).</title>
        <authorList>
            <person name="Angst P."/>
        </authorList>
    </citation>
    <scope>NUCLEOTIDE SEQUENCE</scope>
    <source>
        <strain evidence="7">PB745_01</strain>
        <tissue evidence="7">Gill</tissue>
    </source>
</reference>
<sequence>MRFYYEDVNKDVAEMDVVKKDKRNKTYYDNEGLADVDIRPSVECTREIPKLCSIQQVDIKENLKSNCDVKPLTKRNMSCHVVNSNVKEVKEGFNENLNNRWDVKPVAIKDTRPLQVRHSVARYVKNVLQINPQGIALNKLCSILLDDFGKELIPSHYGFNDIIELLKTLPYCVRMMCSRDEQQVILFPPSDFSKANGKMTAPAIPVNVTATLLAILRENCNATPADLVVKWEKRTGKKMSLTEYGFSSIPELLSAISAIIDIYKGDEKGSNDDFVTKTKDSQLTSTSLTLSFVRSGHSTSSQTSTSPNREFLGSGSNSLLTEECKDGGFSVESESKGTLSNAVTIKLKKLVEKEFPGGLCIDELLGAYKGMYGAALDDLAPEKYRHSCLESLLKSVPEVVRLHYGQGNILVLATQTVDPQLEVAFGALKSYEKGYKKQNASTLFPCDALVEVVVGEVYSPYHFWIIHHGSSTSQHLNFLMDNMFEFYSSRVGERYMVPQEVVAVGALVVAQYTDDHNYYRAIITVIEDLTTVKASLDNVIPMNGKKTWNKRASVKFLEVVQNKGLIAQVISAEDVVHLCLWDTNGEVDINIGEFLIEEGLAARSLNSPARFRTNDTKKALHHHETKDPLYQDKNEGMAMAGLELCDDEIFPKVIYSEAAMREAPDTSTATQAYLVDQREGHIDVPNAHDGGYLKQILTQVNNDTCPDTSRLKHYLQSLQNINCTVNEPPSNFYQRQVMHSSIETVDTVSSDLDSKVGDIFTEFLAVLIKIKEHIPGLLDTFLSSPSLSCKSNEGNFPVGRQTESATLLQSEDSHWSPDQYFAKNDSVRNMSDSTLGLAHNSSSTTKASLHTEELTKRDEEGTVSEPDLGKLRTRIEEDNSSGPPPHCPLIESQSTMQAMVTSVAHYPSMHDGSRTEEPGKDKDVIYYSDKSDEEELALPSAQYHTPFSSTQNHTPSSLMLHHAPSTSTECDAPFLTTQYPVSTISCFPYNQTPFSKPQHQPPTQGQSEVHPIALTPNTRLHVVWKDGIPFVLSTEITHLLCLSRDLESSLIHKGIRLPSTVMTLDDDADIFLQLVKHECRHVYGESGRLQPRLVFHPMESISQFLHILDCKDYNIVAALEKLLGEYSGSSKNEHCSRQYEGSSTKKTTVETCPADNRVLGRRQIDKSATQRILTSENQTTEYQHPPWRRLMGRKSPYMEEIEKNVDNTALSPVPFRENVLKTADIMDIGDTDRKRQQLVQSIGNMSYMDSDNQKKVTSMQNISKIIDILKRSPRSSVNRQIQNNEHGHRDSQMPMEKTGSLHTSSGRIALFNGSNGDQQLLKLSLPMAASSPLKKVNVGDKEVYCHNTTTSSFNSDFSINSTSGNSEVISGITPWKSSAKCLLFENKVSCQKEGRSCKVTTDVCADIIDRVKSCKRKHHTNTLIHSDSDAGYIPDYESDDNFDVIRKVKDSSTAATYKSPFNKTSIKMPQSSITKSSISLNQLYKDTTSCSEPLCLSGLERCITLLEVNDKHECPQTIFCSERKSNTSEQPLVTCGTHKVGYKRKKLDKLRKHCISELNLKELAGNSSCHIKFSKDSQAKQLDLSKLSDQNSLTHENEWKEKKLCQNSLPDKFRVHNVFSNKGRKYAEMPMCLAGCTNHDITFGNFNFLDNSDSELEGGDYKL</sequence>
<dbReference type="Gene3D" id="2.30.30.140">
    <property type="match status" value="1"/>
</dbReference>
<evidence type="ECO:0000313" key="8">
    <source>
        <dbReference type="Proteomes" id="UP001286313"/>
    </source>
</evidence>
<comment type="caution">
    <text evidence="7">The sequence shown here is derived from an EMBL/GenBank/DDBJ whole genome shotgun (WGS) entry which is preliminary data.</text>
</comment>
<dbReference type="InterPro" id="IPR025605">
    <property type="entry name" value="OST-HTH/LOTUS_dom"/>
</dbReference>
<dbReference type="Pfam" id="PF00567">
    <property type="entry name" value="TUDOR"/>
    <property type="match status" value="1"/>
</dbReference>
<dbReference type="GO" id="GO:0005737">
    <property type="term" value="C:cytoplasm"/>
    <property type="evidence" value="ECO:0007669"/>
    <property type="project" value="UniProtKB-SubCell"/>
</dbReference>
<dbReference type="SUPFAM" id="SSF63748">
    <property type="entry name" value="Tudor/PWWP/MBT"/>
    <property type="match status" value="1"/>
</dbReference>
<keyword evidence="2" id="KW-0963">Cytoplasm</keyword>
<evidence type="ECO:0000259" key="6">
    <source>
        <dbReference type="PROSITE" id="PS51644"/>
    </source>
</evidence>
<dbReference type="PANTHER" id="PTHR22948:SF29">
    <property type="entry name" value="FI02030P-RELATED"/>
    <property type="match status" value="1"/>
</dbReference>
<feature type="domain" description="HTH OST-type" evidence="6">
    <location>
        <begin position="339"/>
        <end position="416"/>
    </location>
</feature>
<dbReference type="Gene3D" id="2.40.50.90">
    <property type="match status" value="1"/>
</dbReference>
<evidence type="ECO:0000256" key="1">
    <source>
        <dbReference type="ARBA" id="ARBA00004496"/>
    </source>
</evidence>
<dbReference type="EMBL" id="JAWQEG010000298">
    <property type="protein sequence ID" value="KAK3891877.1"/>
    <property type="molecule type" value="Genomic_DNA"/>
</dbReference>
<dbReference type="InterPro" id="IPR050621">
    <property type="entry name" value="Tudor_domain_containing"/>
</dbReference>
<feature type="domain" description="HTH OST-type" evidence="6">
    <location>
        <begin position="116"/>
        <end position="190"/>
    </location>
</feature>
<comment type="subcellular location">
    <subcellularLocation>
        <location evidence="1">Cytoplasm</location>
    </subcellularLocation>
</comment>
<feature type="region of interest" description="Disordered" evidence="5">
    <location>
        <begin position="1283"/>
        <end position="1308"/>
    </location>
</feature>
<evidence type="ECO:0000256" key="2">
    <source>
        <dbReference type="ARBA" id="ARBA00022490"/>
    </source>
</evidence>
<feature type="compositionally biased region" description="Basic and acidic residues" evidence="5">
    <location>
        <begin position="867"/>
        <end position="877"/>
    </location>
</feature>
<dbReference type="InterPro" id="IPR035437">
    <property type="entry name" value="SNase_OB-fold_sf"/>
</dbReference>
<dbReference type="GO" id="GO:0007283">
    <property type="term" value="P:spermatogenesis"/>
    <property type="evidence" value="ECO:0007669"/>
    <property type="project" value="UniProtKB-KW"/>
</dbReference>
<feature type="compositionally biased region" description="Polar residues" evidence="5">
    <location>
        <begin position="832"/>
        <end position="848"/>
    </location>
</feature>
<proteinExistence type="predicted"/>
<evidence type="ECO:0000313" key="7">
    <source>
        <dbReference type="EMBL" id="KAK3891877.1"/>
    </source>
</evidence>
<keyword evidence="8" id="KW-1185">Reference proteome</keyword>
<accession>A0AAE1L1Q1</accession>
<evidence type="ECO:0000256" key="5">
    <source>
        <dbReference type="SAM" id="MobiDB-lite"/>
    </source>
</evidence>
<protein>
    <recommendedName>
        <fullName evidence="6">HTH OST-type domain-containing protein</fullName>
    </recommendedName>
</protein>